<dbReference type="Proteomes" id="UP000823927">
    <property type="component" value="Unassembled WGS sequence"/>
</dbReference>
<comment type="caution">
    <text evidence="1">The sequence shown here is derived from an EMBL/GenBank/DDBJ whole genome shotgun (WGS) entry which is preliminary data.</text>
</comment>
<proteinExistence type="predicted"/>
<reference evidence="1" key="2">
    <citation type="journal article" date="2021" name="PeerJ">
        <title>Extensive microbial diversity within the chicken gut microbiome revealed by metagenomics and culture.</title>
        <authorList>
            <person name="Gilroy R."/>
            <person name="Ravi A."/>
            <person name="Getino M."/>
            <person name="Pursley I."/>
            <person name="Horton D.L."/>
            <person name="Alikhan N.F."/>
            <person name="Baker D."/>
            <person name="Gharbi K."/>
            <person name="Hall N."/>
            <person name="Watson M."/>
            <person name="Adriaenssens E.M."/>
            <person name="Foster-Nyarko E."/>
            <person name="Jarju S."/>
            <person name="Secka A."/>
            <person name="Antonio M."/>
            <person name="Oren A."/>
            <person name="Chaudhuri R.R."/>
            <person name="La Ragione R."/>
            <person name="Hildebrand F."/>
            <person name="Pallen M.J."/>
        </authorList>
    </citation>
    <scope>NUCLEOTIDE SEQUENCE</scope>
    <source>
        <strain evidence="1">CHK178-757</strain>
    </source>
</reference>
<gene>
    <name evidence="1" type="ORF">IAB46_06525</name>
</gene>
<evidence type="ECO:0000313" key="2">
    <source>
        <dbReference type="Proteomes" id="UP000823927"/>
    </source>
</evidence>
<organism evidence="1 2">
    <name type="scientific">Candidatus Scybalocola faecigallinarum</name>
    <dbReference type="NCBI Taxonomy" id="2840941"/>
    <lineage>
        <taxon>Bacteria</taxon>
        <taxon>Bacillati</taxon>
        <taxon>Bacillota</taxon>
        <taxon>Clostridia</taxon>
        <taxon>Lachnospirales</taxon>
        <taxon>Lachnospiraceae</taxon>
        <taxon>Lachnospiraceae incertae sedis</taxon>
        <taxon>Candidatus Scybalocola (ex Gilroy et al. 2021)</taxon>
    </lineage>
</organism>
<dbReference type="EMBL" id="DVIT01000025">
    <property type="protein sequence ID" value="HIS47201.1"/>
    <property type="molecule type" value="Genomic_DNA"/>
</dbReference>
<sequence>MIITAVVLLILTAVTGYFTGYKTAYDRMENGALATDDAVGYTQTFYGKITGITGSLEAGNTIRVSGLDVNDINFRGDFEISVSGETILQWRGTSIEFSQLENGDTISITFSGQVKETSPAMIDQVDRIQLLDDEI</sequence>
<reference evidence="1" key="1">
    <citation type="submission" date="2020-10" db="EMBL/GenBank/DDBJ databases">
        <authorList>
            <person name="Gilroy R."/>
        </authorList>
    </citation>
    <scope>NUCLEOTIDE SEQUENCE</scope>
    <source>
        <strain evidence="1">CHK178-757</strain>
    </source>
</reference>
<accession>A0A9D1F4B4</accession>
<dbReference type="AlphaFoldDB" id="A0A9D1F4B4"/>
<protein>
    <submittedName>
        <fullName evidence="1">DUF3221 domain-containing protein</fullName>
    </submittedName>
</protein>
<evidence type="ECO:0000313" key="1">
    <source>
        <dbReference type="EMBL" id="HIS47201.1"/>
    </source>
</evidence>
<name>A0A9D1F4B4_9FIRM</name>